<feature type="domain" description="AMP-activated protein kinase glycogen-binding" evidence="2">
    <location>
        <begin position="165"/>
        <end position="234"/>
    </location>
</feature>
<dbReference type="InterPro" id="IPR050827">
    <property type="entry name" value="CRP1_MDG1_kinase"/>
</dbReference>
<name>A0ABW5LNZ5_9FLAO</name>
<keyword evidence="4" id="KW-1185">Reference proteome</keyword>
<dbReference type="EMBL" id="JBHULH010000001">
    <property type="protein sequence ID" value="MFD2566011.1"/>
    <property type="molecule type" value="Genomic_DNA"/>
</dbReference>
<accession>A0ABW5LNZ5</accession>
<evidence type="ECO:0000313" key="4">
    <source>
        <dbReference type="Proteomes" id="UP001597508"/>
    </source>
</evidence>
<sequence>MNRKTYILFFILSLACLFSFGQKSDVKGYRIEGDEIVFSFNKSDYAIVTHEKSKAKFDFDDFDIDKVVVSGQFNNWSRDGWKMKKLTDDSYELRKKIAHFQDDFTWEFKFYVNDAYWAEPSGDIANVVPAKSETGKSYYTYNLKIHKGYPSENGNKTFLLKGFSDANKVILTGSFNKWDEENFEMKKTKEGWKLTLQLRPDTYEYKFIVDGEWIHDPLNPAKVKNEYEGYNSVFSITSNITFILKGYSEAQKVILAGSFNNWNEGGIQMKKYSKGWKITLPLHRGKHHYKFIVDGRWMVDPTNSVKEYDGHGNINSVKMVK</sequence>
<dbReference type="SUPFAM" id="SSF81296">
    <property type="entry name" value="E set domains"/>
    <property type="match status" value="3"/>
</dbReference>
<evidence type="ECO:0000259" key="2">
    <source>
        <dbReference type="Pfam" id="PF16561"/>
    </source>
</evidence>
<comment type="caution">
    <text evidence="3">The sequence shown here is derived from an EMBL/GenBank/DDBJ whole genome shotgun (WGS) entry which is preliminary data.</text>
</comment>
<dbReference type="InterPro" id="IPR032640">
    <property type="entry name" value="AMPK1_CBM"/>
</dbReference>
<dbReference type="InterPro" id="IPR013783">
    <property type="entry name" value="Ig-like_fold"/>
</dbReference>
<comment type="similarity">
    <text evidence="1">Belongs to the CRP1/MDG1 family.</text>
</comment>
<evidence type="ECO:0000313" key="3">
    <source>
        <dbReference type="EMBL" id="MFD2566011.1"/>
    </source>
</evidence>
<dbReference type="PANTHER" id="PTHR10343:SF81">
    <property type="entry name" value="CRUCIFORM DNA-RECOGNIZING PROTEIN 1-RELATED"/>
    <property type="match status" value="1"/>
</dbReference>
<dbReference type="CDD" id="cd02859">
    <property type="entry name" value="E_set_AMPKbeta_like_N"/>
    <property type="match status" value="2"/>
</dbReference>
<dbReference type="InterPro" id="IPR014756">
    <property type="entry name" value="Ig_E-set"/>
</dbReference>
<dbReference type="Pfam" id="PF16561">
    <property type="entry name" value="AMPK1_CBM"/>
    <property type="match status" value="2"/>
</dbReference>
<protein>
    <submittedName>
        <fullName evidence="3">Glycogen-binding domain-containing protein</fullName>
    </submittedName>
</protein>
<dbReference type="PROSITE" id="PS51257">
    <property type="entry name" value="PROKAR_LIPOPROTEIN"/>
    <property type="match status" value="1"/>
</dbReference>
<dbReference type="PANTHER" id="PTHR10343">
    <property type="entry name" value="5'-AMP-ACTIVATED PROTEIN KINASE , BETA SUBUNIT"/>
    <property type="match status" value="1"/>
</dbReference>
<feature type="domain" description="AMP-activated protein kinase glycogen-binding" evidence="2">
    <location>
        <begin position="249"/>
        <end position="319"/>
    </location>
</feature>
<dbReference type="RefSeq" id="WP_379664734.1">
    <property type="nucleotide sequence ID" value="NZ_JBHULH010000001.1"/>
</dbReference>
<gene>
    <name evidence="3" type="ORF">ACFSRZ_01430</name>
</gene>
<proteinExistence type="inferred from homology"/>
<reference evidence="4" key="1">
    <citation type="journal article" date="2019" name="Int. J. Syst. Evol. Microbiol.">
        <title>The Global Catalogue of Microorganisms (GCM) 10K type strain sequencing project: providing services to taxonomists for standard genome sequencing and annotation.</title>
        <authorList>
            <consortium name="The Broad Institute Genomics Platform"/>
            <consortium name="The Broad Institute Genome Sequencing Center for Infectious Disease"/>
            <person name="Wu L."/>
            <person name="Ma J."/>
        </authorList>
    </citation>
    <scope>NUCLEOTIDE SEQUENCE [LARGE SCALE GENOMIC DNA]</scope>
    <source>
        <strain evidence="4">KCTC 52127</strain>
    </source>
</reference>
<evidence type="ECO:0000256" key="1">
    <source>
        <dbReference type="ARBA" id="ARBA00038216"/>
    </source>
</evidence>
<organism evidence="3 4">
    <name type="scientific">Pseudotenacibaculum haliotis</name>
    <dbReference type="NCBI Taxonomy" id="1862138"/>
    <lineage>
        <taxon>Bacteria</taxon>
        <taxon>Pseudomonadati</taxon>
        <taxon>Bacteroidota</taxon>
        <taxon>Flavobacteriia</taxon>
        <taxon>Flavobacteriales</taxon>
        <taxon>Flavobacteriaceae</taxon>
        <taxon>Pseudotenacibaculum</taxon>
    </lineage>
</organism>
<dbReference type="Proteomes" id="UP001597508">
    <property type="component" value="Unassembled WGS sequence"/>
</dbReference>
<dbReference type="Gene3D" id="2.60.40.10">
    <property type="entry name" value="Immunoglobulins"/>
    <property type="match status" value="3"/>
</dbReference>